<evidence type="ECO:0000256" key="1">
    <source>
        <dbReference type="SAM" id="MobiDB-lite"/>
    </source>
</evidence>
<gene>
    <name evidence="2" type="ORF">EDC29_11240</name>
</gene>
<dbReference type="EMBL" id="SMDC01000012">
    <property type="protein sequence ID" value="TCW34188.1"/>
    <property type="molecule type" value="Genomic_DNA"/>
</dbReference>
<name>A0A4R4A615_MARGR</name>
<evidence type="ECO:0000313" key="3">
    <source>
        <dbReference type="Proteomes" id="UP000295247"/>
    </source>
</evidence>
<evidence type="ECO:0000313" key="2">
    <source>
        <dbReference type="EMBL" id="TCW34188.1"/>
    </source>
</evidence>
<feature type="compositionally biased region" description="Polar residues" evidence="1">
    <location>
        <begin position="15"/>
        <end position="31"/>
    </location>
</feature>
<comment type="caution">
    <text evidence="2">The sequence shown here is derived from an EMBL/GenBank/DDBJ whole genome shotgun (WGS) entry which is preliminary data.</text>
</comment>
<feature type="compositionally biased region" description="Low complexity" evidence="1">
    <location>
        <begin position="32"/>
        <end position="47"/>
    </location>
</feature>
<protein>
    <submittedName>
        <fullName evidence="2">Uncharacterized protein</fullName>
    </submittedName>
</protein>
<reference evidence="2 3" key="1">
    <citation type="submission" date="2019-03" db="EMBL/GenBank/DDBJ databases">
        <title>Genomic Encyclopedia of Type Strains, Phase IV (KMG-IV): sequencing the most valuable type-strain genomes for metagenomic binning, comparative biology and taxonomic classification.</title>
        <authorList>
            <person name="Goeker M."/>
        </authorList>
    </citation>
    <scope>NUCLEOTIDE SEQUENCE [LARGE SCALE GENOMIC DNA]</scope>
    <source>
        <strain evidence="2 3">DSM 203</strain>
    </source>
</reference>
<dbReference type="AlphaFoldDB" id="A0A4R4A615"/>
<proteinExistence type="predicted"/>
<organism evidence="2 3">
    <name type="scientific">Marichromatium gracile</name>
    <name type="common">Chromatium gracile</name>
    <dbReference type="NCBI Taxonomy" id="1048"/>
    <lineage>
        <taxon>Bacteria</taxon>
        <taxon>Pseudomonadati</taxon>
        <taxon>Pseudomonadota</taxon>
        <taxon>Gammaproteobacteria</taxon>
        <taxon>Chromatiales</taxon>
        <taxon>Chromatiaceae</taxon>
        <taxon>Marichromatium</taxon>
    </lineage>
</organism>
<dbReference type="Proteomes" id="UP000295247">
    <property type="component" value="Unassembled WGS sequence"/>
</dbReference>
<feature type="compositionally biased region" description="Polar residues" evidence="1">
    <location>
        <begin position="48"/>
        <end position="62"/>
    </location>
</feature>
<sequence>MDISSMAGVATVTNTMAGSKTANDTSAASLNQALDTQAQQAAQQVDQSLTPQQAPQEPSSTRGLPENVGRNINVTA</sequence>
<accession>A0A4R4A615</accession>
<feature type="region of interest" description="Disordered" evidence="1">
    <location>
        <begin position="15"/>
        <end position="76"/>
    </location>
</feature>
<dbReference type="RefSeq" id="WP_132230476.1">
    <property type="nucleotide sequence ID" value="NZ_NRRH01000008.1"/>
</dbReference>